<reference evidence="2 3" key="1">
    <citation type="submission" date="2020-08" db="EMBL/GenBank/DDBJ databases">
        <title>Functional genomics of gut bacteria from endangered species of beetles.</title>
        <authorList>
            <person name="Carlos-Shanley C."/>
        </authorList>
    </citation>
    <scope>NUCLEOTIDE SEQUENCE [LARGE SCALE GENOMIC DNA]</scope>
    <source>
        <strain evidence="2 3">S00123</strain>
    </source>
</reference>
<sequence>MKIGVSGASGKLGAGVVAHLGLRPGVEVVGITRTPKTTAGHEARFGDYDQPESLDAAYAGLDRLLIIPTVALAPGQRARQNLAAIDAARRAGVPHVVFMSSAGARARPEPDVWASYFAAEQHLMRTAPRWSILRMNYYAESFADEAKAALAQGALVGLGENRVAFVSRADLAAAAAGLLAGEGHEGAVYTGTGPRTWTGAERIDLVARLTGKALNHVIMPVEDLRARFLAAGLPPHVVEVVLSIRQGFVAGGFDIVTGDIENLSGRAPQSLEAILTTAFADQGASA</sequence>
<protein>
    <submittedName>
        <fullName evidence="2">NAD(P)H dehydrogenase (Quinone)</fullName>
        <ecNumber evidence="2">1.6.5.2</ecNumber>
    </submittedName>
</protein>
<evidence type="ECO:0000313" key="3">
    <source>
        <dbReference type="Proteomes" id="UP000539957"/>
    </source>
</evidence>
<proteinExistence type="predicted"/>
<feature type="domain" description="NAD(P)-binding" evidence="1">
    <location>
        <begin position="7"/>
        <end position="180"/>
    </location>
</feature>
<dbReference type="PANTHER" id="PTHR47129:SF1">
    <property type="entry name" value="NMRA-LIKE DOMAIN-CONTAINING PROTEIN"/>
    <property type="match status" value="1"/>
</dbReference>
<name>A0A7W7N5A0_9CAUL</name>
<dbReference type="EC" id="1.6.5.2" evidence="2"/>
<dbReference type="AlphaFoldDB" id="A0A7W7N5A0"/>
<dbReference type="Pfam" id="PF13460">
    <property type="entry name" value="NAD_binding_10"/>
    <property type="match status" value="1"/>
</dbReference>
<dbReference type="SUPFAM" id="SSF51735">
    <property type="entry name" value="NAD(P)-binding Rossmann-fold domains"/>
    <property type="match status" value="1"/>
</dbReference>
<accession>A0A7W7N5A0</accession>
<dbReference type="EMBL" id="JACHKY010000005">
    <property type="protein sequence ID" value="MBB4799037.1"/>
    <property type="molecule type" value="Genomic_DNA"/>
</dbReference>
<gene>
    <name evidence="2" type="ORF">HNP32_002793</name>
</gene>
<dbReference type="InterPro" id="IPR036291">
    <property type="entry name" value="NAD(P)-bd_dom_sf"/>
</dbReference>
<dbReference type="Proteomes" id="UP000539957">
    <property type="component" value="Unassembled WGS sequence"/>
</dbReference>
<dbReference type="RefSeq" id="WP_184271604.1">
    <property type="nucleotide sequence ID" value="NZ_JACHKY010000005.1"/>
</dbReference>
<comment type="caution">
    <text evidence="2">The sequence shown here is derived from an EMBL/GenBank/DDBJ whole genome shotgun (WGS) entry which is preliminary data.</text>
</comment>
<dbReference type="InterPro" id="IPR052718">
    <property type="entry name" value="NmrA-type_oxidoreductase"/>
</dbReference>
<keyword evidence="2" id="KW-0560">Oxidoreductase</keyword>
<dbReference type="InterPro" id="IPR016040">
    <property type="entry name" value="NAD(P)-bd_dom"/>
</dbReference>
<organism evidence="2 3">
    <name type="scientific">Brevundimonas bullata</name>
    <dbReference type="NCBI Taxonomy" id="13160"/>
    <lineage>
        <taxon>Bacteria</taxon>
        <taxon>Pseudomonadati</taxon>
        <taxon>Pseudomonadota</taxon>
        <taxon>Alphaproteobacteria</taxon>
        <taxon>Caulobacterales</taxon>
        <taxon>Caulobacteraceae</taxon>
        <taxon>Brevundimonas</taxon>
    </lineage>
</organism>
<dbReference type="Gene3D" id="3.40.50.720">
    <property type="entry name" value="NAD(P)-binding Rossmann-like Domain"/>
    <property type="match status" value="1"/>
</dbReference>
<evidence type="ECO:0000259" key="1">
    <source>
        <dbReference type="Pfam" id="PF13460"/>
    </source>
</evidence>
<keyword evidence="3" id="KW-1185">Reference proteome</keyword>
<dbReference type="GO" id="GO:0003955">
    <property type="term" value="F:NAD(P)H dehydrogenase (quinone) activity"/>
    <property type="evidence" value="ECO:0007669"/>
    <property type="project" value="UniProtKB-EC"/>
</dbReference>
<dbReference type="Gene3D" id="3.90.25.10">
    <property type="entry name" value="UDP-galactose 4-epimerase, domain 1"/>
    <property type="match status" value="1"/>
</dbReference>
<dbReference type="PANTHER" id="PTHR47129">
    <property type="entry name" value="QUINONE OXIDOREDUCTASE 2"/>
    <property type="match status" value="1"/>
</dbReference>
<evidence type="ECO:0000313" key="2">
    <source>
        <dbReference type="EMBL" id="MBB4799037.1"/>
    </source>
</evidence>